<evidence type="ECO:0000313" key="1">
    <source>
        <dbReference type="EMBL" id="KDO24806.1"/>
    </source>
</evidence>
<evidence type="ECO:0000313" key="2">
    <source>
        <dbReference type="Proteomes" id="UP000030745"/>
    </source>
</evidence>
<organism evidence="1 2">
    <name type="scientific">Saprolegnia parasitica (strain CBS 223.65)</name>
    <dbReference type="NCBI Taxonomy" id="695850"/>
    <lineage>
        <taxon>Eukaryota</taxon>
        <taxon>Sar</taxon>
        <taxon>Stramenopiles</taxon>
        <taxon>Oomycota</taxon>
        <taxon>Saprolegniomycetes</taxon>
        <taxon>Saprolegniales</taxon>
        <taxon>Saprolegniaceae</taxon>
        <taxon>Saprolegnia</taxon>
    </lineage>
</organism>
<evidence type="ECO:0008006" key="3">
    <source>
        <dbReference type="Google" id="ProtNLM"/>
    </source>
</evidence>
<dbReference type="InterPro" id="IPR032675">
    <property type="entry name" value="LRR_dom_sf"/>
</dbReference>
<dbReference type="SUPFAM" id="SSF52047">
    <property type="entry name" value="RNI-like"/>
    <property type="match status" value="1"/>
</dbReference>
<proteinExistence type="predicted"/>
<accession>A0A067CE39</accession>
<dbReference type="AlphaFoldDB" id="A0A067CE39"/>
<keyword evidence="2" id="KW-1185">Reference proteome</keyword>
<dbReference type="KEGG" id="spar:SPRG_09639"/>
<dbReference type="Proteomes" id="UP000030745">
    <property type="component" value="Unassembled WGS sequence"/>
</dbReference>
<protein>
    <recommendedName>
        <fullName evidence="3">F-box domain-containing protein</fullName>
    </recommendedName>
</protein>
<dbReference type="EMBL" id="KK583238">
    <property type="protein sequence ID" value="KDO24806.1"/>
    <property type="molecule type" value="Genomic_DNA"/>
</dbReference>
<gene>
    <name evidence="1" type="ORF">SPRG_09639</name>
</gene>
<dbReference type="Gene3D" id="3.80.10.10">
    <property type="entry name" value="Ribonuclease Inhibitor"/>
    <property type="match status" value="1"/>
</dbReference>
<reference evidence="1 2" key="1">
    <citation type="journal article" date="2013" name="PLoS Genet.">
        <title>Distinctive expansion of potential virulence genes in the genome of the oomycete fish pathogen Saprolegnia parasitica.</title>
        <authorList>
            <person name="Jiang R.H."/>
            <person name="de Bruijn I."/>
            <person name="Haas B.J."/>
            <person name="Belmonte R."/>
            <person name="Lobach L."/>
            <person name="Christie J."/>
            <person name="van den Ackerveken G."/>
            <person name="Bottin A."/>
            <person name="Bulone V."/>
            <person name="Diaz-Moreno S.M."/>
            <person name="Dumas B."/>
            <person name="Fan L."/>
            <person name="Gaulin E."/>
            <person name="Govers F."/>
            <person name="Grenville-Briggs L.J."/>
            <person name="Horner N.R."/>
            <person name="Levin J.Z."/>
            <person name="Mammella M."/>
            <person name="Meijer H.J."/>
            <person name="Morris P."/>
            <person name="Nusbaum C."/>
            <person name="Oome S."/>
            <person name="Phillips A.J."/>
            <person name="van Rooyen D."/>
            <person name="Rzeszutek E."/>
            <person name="Saraiva M."/>
            <person name="Secombes C.J."/>
            <person name="Seidl M.F."/>
            <person name="Snel B."/>
            <person name="Stassen J.H."/>
            <person name="Sykes S."/>
            <person name="Tripathy S."/>
            <person name="van den Berg H."/>
            <person name="Vega-Arreguin J.C."/>
            <person name="Wawra S."/>
            <person name="Young S.K."/>
            <person name="Zeng Q."/>
            <person name="Dieguez-Uribeondo J."/>
            <person name="Russ C."/>
            <person name="Tyler B.M."/>
            <person name="van West P."/>
        </authorList>
    </citation>
    <scope>NUCLEOTIDE SEQUENCE [LARGE SCALE GENOMIC DNA]</scope>
    <source>
        <strain evidence="1 2">CBS 223.65</strain>
    </source>
</reference>
<dbReference type="VEuPathDB" id="FungiDB:SPRG_09639"/>
<dbReference type="GeneID" id="24131793"/>
<dbReference type="RefSeq" id="XP_012204455.1">
    <property type="nucleotide sequence ID" value="XM_012349065.1"/>
</dbReference>
<name>A0A067CE39_SAPPC</name>
<sequence>MAKRVHLAPTSVVDAPRALTCIVQCFASHSDVAAFLDALPRTSRTPPLAALLQLLACGARVWPRPALGSAIDDATIPLIMAAMPVFPSIHIESPSHSDAWRSASASSSFASPFCAFLAEWATKVEQFELCTTGDVDDELHRLLYLCTNVRSLALSGDAGVLPSLLTAPFRVTRLDLSLDGVDWPVLLPWLASGHAMHVGICGMDSSSTHADTVARALATAPSLTSLDLTECNSLLRRLGANATPLHFVTHLAMESSLDQGDIDILLSLVDASKLRELRLTGTDAGDLHCSLAALQSLTALDELSLCNVTLHGPSLATTSPTLREARFESVAFVDGVFEHLVEWLARSEALDAVDWTSCRAIAQHLNVFGRALRRWIRACDLDDDAMSTLAMALSFVDAPEHFTLDLASLSFGYRGWKRLLEAIATSTNVSVNSDVDGDRLGVRRHELETMALRKGATWCFEASAQSLDSRVRS</sequence>